<accession>A0A2Z5FSF2</accession>
<dbReference type="EMBL" id="CP030840">
    <property type="protein sequence ID" value="AXC09749.1"/>
    <property type="molecule type" value="Genomic_DNA"/>
</dbReference>
<name>A0A2Z5FSF2_9BACT</name>
<dbReference type="KEGG" id="abas:ACPOL_0368"/>
<sequence length="65" mass="7796">MSFVSPMLHFRADSQIQRYHPVYERSLFREKSSTFPPSPRNIGNWRRKLGNFSRAGDREVWIKAR</sequence>
<organism evidence="1 2">
    <name type="scientific">Acidisarcina polymorpha</name>
    <dbReference type="NCBI Taxonomy" id="2211140"/>
    <lineage>
        <taxon>Bacteria</taxon>
        <taxon>Pseudomonadati</taxon>
        <taxon>Acidobacteriota</taxon>
        <taxon>Terriglobia</taxon>
        <taxon>Terriglobales</taxon>
        <taxon>Acidobacteriaceae</taxon>
        <taxon>Acidisarcina</taxon>
    </lineage>
</organism>
<protein>
    <submittedName>
        <fullName evidence="1">Uncharacterized protein</fullName>
    </submittedName>
</protein>
<evidence type="ECO:0000313" key="1">
    <source>
        <dbReference type="EMBL" id="AXC09749.1"/>
    </source>
</evidence>
<keyword evidence="2" id="KW-1185">Reference proteome</keyword>
<dbReference type="AlphaFoldDB" id="A0A2Z5FSF2"/>
<dbReference type="Proteomes" id="UP000253606">
    <property type="component" value="Chromosome"/>
</dbReference>
<evidence type="ECO:0000313" key="2">
    <source>
        <dbReference type="Proteomes" id="UP000253606"/>
    </source>
</evidence>
<gene>
    <name evidence="1" type="ORF">ACPOL_0368</name>
</gene>
<proteinExistence type="predicted"/>
<reference evidence="1 2" key="1">
    <citation type="journal article" date="2018" name="Front. Microbiol.">
        <title>Hydrolytic Capabilities as a Key to Environmental Success: Chitinolytic and Cellulolytic Acidobacteria From Acidic Sub-arctic Soils and Boreal Peatlands.</title>
        <authorList>
            <person name="Belova S.E."/>
            <person name="Ravin N.V."/>
            <person name="Pankratov T.A."/>
            <person name="Rakitin A.L."/>
            <person name="Ivanova A.A."/>
            <person name="Beletsky A.V."/>
            <person name="Mardanov A.V."/>
            <person name="Sinninghe Damste J.S."/>
            <person name="Dedysh S.N."/>
        </authorList>
    </citation>
    <scope>NUCLEOTIDE SEQUENCE [LARGE SCALE GENOMIC DNA]</scope>
    <source>
        <strain evidence="1 2">SBC82</strain>
    </source>
</reference>